<feature type="domain" description="C2H2-type" evidence="3">
    <location>
        <begin position="234"/>
        <end position="261"/>
    </location>
</feature>
<evidence type="ECO:0000256" key="1">
    <source>
        <dbReference type="PROSITE-ProRule" id="PRU00042"/>
    </source>
</evidence>
<keyword evidence="1" id="KW-0479">Metal-binding</keyword>
<dbReference type="SUPFAM" id="SSF57667">
    <property type="entry name" value="beta-beta-alpha zinc fingers"/>
    <property type="match status" value="1"/>
</dbReference>
<dbReference type="AlphaFoldDB" id="A0AAD8HWI6"/>
<evidence type="ECO:0000313" key="5">
    <source>
        <dbReference type="Proteomes" id="UP001237642"/>
    </source>
</evidence>
<name>A0AAD8HWI6_9APIA</name>
<keyword evidence="1" id="KW-0863">Zinc-finger</keyword>
<evidence type="ECO:0000313" key="4">
    <source>
        <dbReference type="EMBL" id="KAK1373752.1"/>
    </source>
</evidence>
<evidence type="ECO:0000256" key="2">
    <source>
        <dbReference type="SAM" id="MobiDB-lite"/>
    </source>
</evidence>
<dbReference type="EMBL" id="JAUIZM010000007">
    <property type="protein sequence ID" value="KAK1373752.1"/>
    <property type="molecule type" value="Genomic_DNA"/>
</dbReference>
<evidence type="ECO:0000259" key="3">
    <source>
        <dbReference type="PROSITE" id="PS50157"/>
    </source>
</evidence>
<feature type="domain" description="C2H2-type" evidence="3">
    <location>
        <begin position="307"/>
        <end position="336"/>
    </location>
</feature>
<comment type="caution">
    <text evidence="4">The sequence shown here is derived from an EMBL/GenBank/DDBJ whole genome shotgun (WGS) entry which is preliminary data.</text>
</comment>
<dbReference type="PANTHER" id="PTHR47591">
    <property type="entry name" value="ZINC FINGER PROTEIN ZAT2-RELATED"/>
    <property type="match status" value="1"/>
</dbReference>
<dbReference type="SMART" id="SM00355">
    <property type="entry name" value="ZnF_C2H2"/>
    <property type="match status" value="3"/>
</dbReference>
<dbReference type="GO" id="GO:0008270">
    <property type="term" value="F:zinc ion binding"/>
    <property type="evidence" value="ECO:0007669"/>
    <property type="project" value="UniProtKB-KW"/>
</dbReference>
<dbReference type="PANTHER" id="PTHR47591:SF1">
    <property type="entry name" value="ZINC FINGER PROTEIN ZAT2-RELATED"/>
    <property type="match status" value="1"/>
</dbReference>
<feature type="region of interest" description="Disordered" evidence="2">
    <location>
        <begin position="1"/>
        <end position="20"/>
    </location>
</feature>
<dbReference type="PROSITE" id="PS50157">
    <property type="entry name" value="ZINC_FINGER_C2H2_2"/>
    <property type="match status" value="3"/>
</dbReference>
<keyword evidence="1" id="KW-0862">Zinc</keyword>
<feature type="domain" description="C2H2-type" evidence="3">
    <location>
        <begin position="101"/>
        <end position="128"/>
    </location>
</feature>
<accession>A0AAD8HWI6</accession>
<dbReference type="Pfam" id="PF13912">
    <property type="entry name" value="zf-C2H2_6"/>
    <property type="match status" value="3"/>
</dbReference>
<keyword evidence="5" id="KW-1185">Reference proteome</keyword>
<dbReference type="InterPro" id="IPR036236">
    <property type="entry name" value="Znf_C2H2_sf"/>
</dbReference>
<reference evidence="4" key="1">
    <citation type="submission" date="2023-02" db="EMBL/GenBank/DDBJ databases">
        <title>Genome of toxic invasive species Heracleum sosnowskyi carries increased number of genes despite the absence of recent whole-genome duplications.</title>
        <authorList>
            <person name="Schelkunov M."/>
            <person name="Shtratnikova V."/>
            <person name="Makarenko M."/>
            <person name="Klepikova A."/>
            <person name="Omelchenko D."/>
            <person name="Novikova G."/>
            <person name="Obukhova E."/>
            <person name="Bogdanov V."/>
            <person name="Penin A."/>
            <person name="Logacheva M."/>
        </authorList>
    </citation>
    <scope>NUCLEOTIDE SEQUENCE</scope>
    <source>
        <strain evidence="4">Hsosn_3</strain>
        <tissue evidence="4">Leaf</tissue>
    </source>
</reference>
<organism evidence="4 5">
    <name type="scientific">Heracleum sosnowskyi</name>
    <dbReference type="NCBI Taxonomy" id="360622"/>
    <lineage>
        <taxon>Eukaryota</taxon>
        <taxon>Viridiplantae</taxon>
        <taxon>Streptophyta</taxon>
        <taxon>Embryophyta</taxon>
        <taxon>Tracheophyta</taxon>
        <taxon>Spermatophyta</taxon>
        <taxon>Magnoliopsida</taxon>
        <taxon>eudicotyledons</taxon>
        <taxon>Gunneridae</taxon>
        <taxon>Pentapetalae</taxon>
        <taxon>asterids</taxon>
        <taxon>campanulids</taxon>
        <taxon>Apiales</taxon>
        <taxon>Apiaceae</taxon>
        <taxon>Apioideae</taxon>
        <taxon>apioid superclade</taxon>
        <taxon>Tordylieae</taxon>
        <taxon>Tordyliinae</taxon>
        <taxon>Heracleum</taxon>
    </lineage>
</organism>
<dbReference type="Gene3D" id="3.30.160.60">
    <property type="entry name" value="Classic Zinc Finger"/>
    <property type="match status" value="1"/>
</dbReference>
<reference evidence="4" key="2">
    <citation type="submission" date="2023-05" db="EMBL/GenBank/DDBJ databases">
        <authorList>
            <person name="Schelkunov M.I."/>
        </authorList>
    </citation>
    <scope>NUCLEOTIDE SEQUENCE</scope>
    <source>
        <strain evidence="4">Hsosn_3</strain>
        <tissue evidence="4">Leaf</tissue>
    </source>
</reference>
<protein>
    <submittedName>
        <fullName evidence="4">Zinc finger protein ZAT3</fullName>
    </submittedName>
</protein>
<gene>
    <name evidence="4" type="ORF">POM88_029945</name>
</gene>
<dbReference type="InterPro" id="IPR013087">
    <property type="entry name" value="Znf_C2H2_type"/>
</dbReference>
<sequence>MMNNHATSDPPDNSTPPNSVDQEMINRQFFRTSFRYDDNDHDDEQNVPKKMMMMNPRKKRTKMIKIDNAASATTSSTNLVVAANKLKCSKKPDPSAPKITRPCTECGRRFWSEKALFGHMRCHPERQWRGINPPPNLRRSSTIDHHRVADDHVSSMTEEDQQVASYLLMLAKSPPPCTTVVSHQTNPTSLTSNNAVRFLDSEIKNQNAVFGCGDVVDTYMDYGAGPSGVNSYKFECSSCKKVFGSHQALGGHRASHKNVKGCFAINKIVDCNPEEDYNNTGGHDHRNVDHAGNHCGDQDKMLILLGHRCSICLRVFSSGQALGGHMRCHWEKGDEPSSLTQGGSGSYQQSTAKGASVLDLNLPAPLEDDYLPSSLNSGLSLDLSLAL</sequence>
<dbReference type="PROSITE" id="PS00028">
    <property type="entry name" value="ZINC_FINGER_C2H2_1"/>
    <property type="match status" value="3"/>
</dbReference>
<dbReference type="Proteomes" id="UP001237642">
    <property type="component" value="Unassembled WGS sequence"/>
</dbReference>
<feature type="compositionally biased region" description="Low complexity" evidence="2">
    <location>
        <begin position="7"/>
        <end position="19"/>
    </location>
</feature>
<proteinExistence type="predicted"/>